<organism evidence="1 2">
    <name type="scientific">Rhizomicrobium palustre</name>
    <dbReference type="NCBI Taxonomy" id="189966"/>
    <lineage>
        <taxon>Bacteria</taxon>
        <taxon>Pseudomonadati</taxon>
        <taxon>Pseudomonadota</taxon>
        <taxon>Alphaproteobacteria</taxon>
        <taxon>Micropepsales</taxon>
        <taxon>Micropepsaceae</taxon>
        <taxon>Rhizomicrobium</taxon>
    </lineage>
</organism>
<reference evidence="1 2" key="1">
    <citation type="submission" date="2020-03" db="EMBL/GenBank/DDBJ databases">
        <title>Genomic Encyclopedia of Type Strains, Phase IV (KMG-IV): sequencing the most valuable type-strain genomes for metagenomic binning, comparative biology and taxonomic classification.</title>
        <authorList>
            <person name="Goeker M."/>
        </authorList>
    </citation>
    <scope>NUCLEOTIDE SEQUENCE [LARGE SCALE GENOMIC DNA]</scope>
    <source>
        <strain evidence="1 2">DSM 19867</strain>
    </source>
</reference>
<sequence>MFCPASEGVAVVFEALAGAEGCDEISAKSACFVGAAVRFAGKKGFEMVALMVMTLSGQM</sequence>
<dbReference type="RefSeq" id="WP_167080814.1">
    <property type="nucleotide sequence ID" value="NZ_BAAADC010000001.1"/>
</dbReference>
<name>A0A846MVR7_9PROT</name>
<dbReference type="Proteomes" id="UP000570514">
    <property type="component" value="Unassembled WGS sequence"/>
</dbReference>
<dbReference type="AlphaFoldDB" id="A0A846MVR7"/>
<proteinExistence type="predicted"/>
<accession>A0A846MVR7</accession>
<gene>
    <name evidence="1" type="ORF">FHS83_000633</name>
</gene>
<comment type="caution">
    <text evidence="1">The sequence shown here is derived from an EMBL/GenBank/DDBJ whole genome shotgun (WGS) entry which is preliminary data.</text>
</comment>
<dbReference type="EMBL" id="JAASRM010000001">
    <property type="protein sequence ID" value="NIK87315.1"/>
    <property type="molecule type" value="Genomic_DNA"/>
</dbReference>
<keyword evidence="2" id="KW-1185">Reference proteome</keyword>
<evidence type="ECO:0000313" key="2">
    <source>
        <dbReference type="Proteomes" id="UP000570514"/>
    </source>
</evidence>
<protein>
    <submittedName>
        <fullName evidence="1">Uncharacterized protein</fullName>
    </submittedName>
</protein>
<evidence type="ECO:0000313" key="1">
    <source>
        <dbReference type="EMBL" id="NIK87315.1"/>
    </source>
</evidence>